<evidence type="ECO:0000256" key="1">
    <source>
        <dbReference type="ARBA" id="ARBA00023015"/>
    </source>
</evidence>
<comment type="caution">
    <text evidence="4">Lacks conserved residue(s) required for the propagation of feature annotation.</text>
</comment>
<dbReference type="OrthoDB" id="9807321at2"/>
<dbReference type="Gene3D" id="1.10.10.60">
    <property type="entry name" value="Homeodomain-like"/>
    <property type="match status" value="2"/>
</dbReference>
<keyword evidence="2" id="KW-0238">DNA-binding</keyword>
<evidence type="ECO:0000256" key="3">
    <source>
        <dbReference type="ARBA" id="ARBA00023163"/>
    </source>
</evidence>
<dbReference type="InterPro" id="IPR001789">
    <property type="entry name" value="Sig_transdc_resp-reg_receiver"/>
</dbReference>
<keyword evidence="6" id="KW-1185">Reference proteome</keyword>
<evidence type="ECO:0000313" key="5">
    <source>
        <dbReference type="EMBL" id="BAU26031.1"/>
    </source>
</evidence>
<dbReference type="InterPro" id="IPR018062">
    <property type="entry name" value="HTH_AraC-typ_CS"/>
</dbReference>
<dbReference type="PANTHER" id="PTHR43280:SF2">
    <property type="entry name" value="HTH-TYPE TRANSCRIPTIONAL REGULATOR EXSA"/>
    <property type="match status" value="1"/>
</dbReference>
<organism evidence="5 6">
    <name type="scientific">Aneurinibacillus soli</name>
    <dbReference type="NCBI Taxonomy" id="1500254"/>
    <lineage>
        <taxon>Bacteria</taxon>
        <taxon>Bacillati</taxon>
        <taxon>Bacillota</taxon>
        <taxon>Bacilli</taxon>
        <taxon>Bacillales</taxon>
        <taxon>Paenibacillaceae</taxon>
        <taxon>Aneurinibacillus group</taxon>
        <taxon>Aneurinibacillus</taxon>
    </lineage>
</organism>
<evidence type="ECO:0000313" key="6">
    <source>
        <dbReference type="Proteomes" id="UP000217696"/>
    </source>
</evidence>
<dbReference type="SMART" id="SM00342">
    <property type="entry name" value="HTH_ARAC"/>
    <property type="match status" value="1"/>
</dbReference>
<dbReference type="SMART" id="SM00448">
    <property type="entry name" value="REC"/>
    <property type="match status" value="1"/>
</dbReference>
<dbReference type="InterPro" id="IPR020449">
    <property type="entry name" value="Tscrpt_reg_AraC-type_HTH"/>
</dbReference>
<proteinExistence type="predicted"/>
<dbReference type="SUPFAM" id="SSF46689">
    <property type="entry name" value="Homeodomain-like"/>
    <property type="match status" value="1"/>
</dbReference>
<keyword evidence="3" id="KW-0804">Transcription</keyword>
<dbReference type="PROSITE" id="PS00041">
    <property type="entry name" value="HTH_ARAC_FAMILY_1"/>
    <property type="match status" value="1"/>
</dbReference>
<dbReference type="PROSITE" id="PS01124">
    <property type="entry name" value="HTH_ARAC_FAMILY_2"/>
    <property type="match status" value="1"/>
</dbReference>
<sequence>MRLLIADRDSTERTGIEWLMNSYSIRFTDIRQAVDMVSLMKELEEYKPDVLFVELEMIPSTGWDVFIQAIEKYAGAVIAVTAEAVFERAWQATQLQAAGFLVKPLSPDQIRPIITKVVRKQRKKERMVTDVEIEKEALQRQYASLFFDTEVTMGNDMSMMIVQPEDKQEIKELTEWLENYSFAQQPYILPLREHIVCLLPSYTSEMMHQEARRMEREASRRQESRLFIVLSSIGYSSLTAHSCYEKALQALNMIFFKGYQQIVQIQDTPAFLEIDPFLTPAEQRAWMAMLEEGDRAAIKRWMYEQFTEFPQGFPEPELLRIRMTSILAHLRRFMQTYQLQKISQMEIRYQEIFQTILHMPVLFRIVQEVLLFIFDIIQQAQSQKENAHGDFIERGLRYIDEHFHRSTLSLEEVAGHVQRSPSYFSHVLSTQREQTFRHYLMDVRVKQAKHLLSSTSLTVREIAFAVGYDDPNYFSRLFKECTGCSPRLWRNKKIIQKNK</sequence>
<dbReference type="InterPro" id="IPR009057">
    <property type="entry name" value="Homeodomain-like_sf"/>
</dbReference>
<dbReference type="Pfam" id="PF12833">
    <property type="entry name" value="HTH_18"/>
    <property type="match status" value="1"/>
</dbReference>
<dbReference type="AlphaFoldDB" id="A0A0U5AYK8"/>
<dbReference type="KEGG" id="asoc:CB4_00103"/>
<protein>
    <submittedName>
        <fullName evidence="5">Arabinose operon regulatory protein</fullName>
    </submittedName>
</protein>
<name>A0A0U5AYK8_9BACL</name>
<evidence type="ECO:0000256" key="2">
    <source>
        <dbReference type="ARBA" id="ARBA00023125"/>
    </source>
</evidence>
<dbReference type="EMBL" id="AP017312">
    <property type="protein sequence ID" value="BAU26031.1"/>
    <property type="molecule type" value="Genomic_DNA"/>
</dbReference>
<dbReference type="Pfam" id="PF00072">
    <property type="entry name" value="Response_reg"/>
    <property type="match status" value="1"/>
</dbReference>
<reference evidence="5 6" key="1">
    <citation type="submission" date="2015-12" db="EMBL/GenBank/DDBJ databases">
        <title>Genome sequence of Aneurinibacillus soli.</title>
        <authorList>
            <person name="Lee J.S."/>
            <person name="Lee K.C."/>
            <person name="Kim K.K."/>
            <person name="Lee B.W."/>
        </authorList>
    </citation>
    <scope>NUCLEOTIDE SEQUENCE [LARGE SCALE GENOMIC DNA]</scope>
    <source>
        <strain evidence="5 6">CB4</strain>
    </source>
</reference>
<dbReference type="InterPro" id="IPR011006">
    <property type="entry name" value="CheY-like_superfamily"/>
</dbReference>
<dbReference type="InterPro" id="IPR018060">
    <property type="entry name" value="HTH_AraC"/>
</dbReference>
<dbReference type="PROSITE" id="PS50110">
    <property type="entry name" value="RESPONSE_REGULATORY"/>
    <property type="match status" value="1"/>
</dbReference>
<dbReference type="PRINTS" id="PR00032">
    <property type="entry name" value="HTHARAC"/>
</dbReference>
<dbReference type="GO" id="GO:0043565">
    <property type="term" value="F:sequence-specific DNA binding"/>
    <property type="evidence" value="ECO:0007669"/>
    <property type="project" value="InterPro"/>
</dbReference>
<accession>A0A0U5AYK8</accession>
<dbReference type="SUPFAM" id="SSF52172">
    <property type="entry name" value="CheY-like"/>
    <property type="match status" value="1"/>
</dbReference>
<evidence type="ECO:0000256" key="4">
    <source>
        <dbReference type="PROSITE-ProRule" id="PRU00169"/>
    </source>
</evidence>
<dbReference type="PANTHER" id="PTHR43280">
    <property type="entry name" value="ARAC-FAMILY TRANSCRIPTIONAL REGULATOR"/>
    <property type="match status" value="1"/>
</dbReference>
<dbReference type="RefSeq" id="WP_096463115.1">
    <property type="nucleotide sequence ID" value="NZ_AP017312.1"/>
</dbReference>
<keyword evidence="1" id="KW-0805">Transcription regulation</keyword>
<dbReference type="GO" id="GO:0003700">
    <property type="term" value="F:DNA-binding transcription factor activity"/>
    <property type="evidence" value="ECO:0007669"/>
    <property type="project" value="InterPro"/>
</dbReference>
<dbReference type="GO" id="GO:0000160">
    <property type="term" value="P:phosphorelay signal transduction system"/>
    <property type="evidence" value="ECO:0007669"/>
    <property type="project" value="InterPro"/>
</dbReference>
<dbReference type="Proteomes" id="UP000217696">
    <property type="component" value="Chromosome"/>
</dbReference>
<dbReference type="Gene3D" id="3.40.50.2300">
    <property type="match status" value="1"/>
</dbReference>
<gene>
    <name evidence="5" type="primary">araC</name>
    <name evidence="5" type="ORF">CB4_00103</name>
</gene>